<comment type="caution">
    <text evidence="3">The sequence shown here is derived from an EMBL/GenBank/DDBJ whole genome shotgun (WGS) entry which is preliminary data.</text>
</comment>
<evidence type="ECO:0000313" key="5">
    <source>
        <dbReference type="Proteomes" id="UP001152797"/>
    </source>
</evidence>
<gene>
    <name evidence="3" type="ORF">C1SCF055_LOCUS8155</name>
</gene>
<keyword evidence="5" id="KW-1185">Reference proteome</keyword>
<dbReference type="GO" id="GO:0003964">
    <property type="term" value="F:RNA-directed DNA polymerase activity"/>
    <property type="evidence" value="ECO:0007669"/>
    <property type="project" value="UniProtKB-KW"/>
</dbReference>
<evidence type="ECO:0000259" key="2">
    <source>
        <dbReference type="Pfam" id="PF07727"/>
    </source>
</evidence>
<dbReference type="AlphaFoldDB" id="A0A9P1BVL6"/>
<dbReference type="EMBL" id="CAMXCT030000548">
    <property type="protein sequence ID" value="CAL4767578.1"/>
    <property type="molecule type" value="Genomic_DNA"/>
</dbReference>
<evidence type="ECO:0000313" key="3">
    <source>
        <dbReference type="EMBL" id="CAI3980266.1"/>
    </source>
</evidence>
<proteinExistence type="predicted"/>
<dbReference type="OrthoDB" id="443276at2759"/>
<name>A0A9P1BVL6_9DINO</name>
<reference evidence="4 5" key="2">
    <citation type="submission" date="2024-05" db="EMBL/GenBank/DDBJ databases">
        <authorList>
            <person name="Chen Y."/>
            <person name="Shah S."/>
            <person name="Dougan E. K."/>
            <person name="Thang M."/>
            <person name="Chan C."/>
        </authorList>
    </citation>
    <scope>NUCLEOTIDE SEQUENCE [LARGE SCALE GENOMIC DNA]</scope>
</reference>
<keyword evidence="4" id="KW-0548">Nucleotidyltransferase</keyword>
<sequence>MVLHRRGLNVKQGPQWVPGIWLGNTEQEDLHVVATCDGITKGKAILRTSTAWRPIWLFLVKDKPYQSTRKRVPRTLTFGGTVTPKPVTHVQPEGQDEETIDYDARDVRDYAERRPHDTDDEGDGLQEEQDRKREAEDESFSPRKTVKLQDGGDQEVGDEHPPILSESELEIVDQAAGFEEISRLLDMKVLREPTPEVRERGTLLTTRSVYDWRNRGGWKRRCRYVAREFKGYSKNTAETFAPTAGIGSRLILLLHVYLGWCLSFVDIKDAFLLVDQQKCVLVEEVQDGTDGVWILGKCLPGQRNAAARFFTFVSKHLEELEMENTPLVPSLFRHRTRQVALCSHVDDWVLCGEQGDLLSLVSRIKEKFTISGGDVIPAPDQDPQDAVRFLKKRRFFTTEGVVVAPHEKYVDELIKMFQVEGYKPKPTPDISQ</sequence>
<evidence type="ECO:0000313" key="4">
    <source>
        <dbReference type="EMBL" id="CAL4767578.1"/>
    </source>
</evidence>
<dbReference type="EMBL" id="CAMXCT010000548">
    <property type="protein sequence ID" value="CAI3980266.1"/>
    <property type="molecule type" value="Genomic_DNA"/>
</dbReference>
<reference evidence="3" key="1">
    <citation type="submission" date="2022-10" db="EMBL/GenBank/DDBJ databases">
        <authorList>
            <person name="Chen Y."/>
            <person name="Dougan E. K."/>
            <person name="Chan C."/>
            <person name="Rhodes N."/>
            <person name="Thang M."/>
        </authorList>
    </citation>
    <scope>NUCLEOTIDE SEQUENCE</scope>
</reference>
<feature type="compositionally biased region" description="Basic and acidic residues" evidence="1">
    <location>
        <begin position="102"/>
        <end position="117"/>
    </location>
</feature>
<dbReference type="Pfam" id="PF07727">
    <property type="entry name" value="RVT_2"/>
    <property type="match status" value="1"/>
</dbReference>
<dbReference type="EMBL" id="CAMXCT020000548">
    <property type="protein sequence ID" value="CAL1133641.1"/>
    <property type="molecule type" value="Genomic_DNA"/>
</dbReference>
<protein>
    <submittedName>
        <fullName evidence="4">Reverse transcriptase Ty1/copia-type domain-containing protein</fullName>
    </submittedName>
</protein>
<feature type="domain" description="Reverse transcriptase Ty1/copia-type" evidence="2">
    <location>
        <begin position="219"/>
        <end position="371"/>
    </location>
</feature>
<evidence type="ECO:0000256" key="1">
    <source>
        <dbReference type="SAM" id="MobiDB-lite"/>
    </source>
</evidence>
<dbReference type="InterPro" id="IPR013103">
    <property type="entry name" value="RVT_2"/>
</dbReference>
<accession>A0A9P1BVL6</accession>
<feature type="compositionally biased region" description="Acidic residues" evidence="1">
    <location>
        <begin position="118"/>
        <end position="127"/>
    </location>
</feature>
<keyword evidence="4" id="KW-0695">RNA-directed DNA polymerase</keyword>
<feature type="region of interest" description="Disordered" evidence="1">
    <location>
        <begin position="76"/>
        <end position="161"/>
    </location>
</feature>
<keyword evidence="4" id="KW-0808">Transferase</keyword>
<dbReference type="Proteomes" id="UP001152797">
    <property type="component" value="Unassembled WGS sequence"/>
</dbReference>
<organism evidence="3">
    <name type="scientific">Cladocopium goreaui</name>
    <dbReference type="NCBI Taxonomy" id="2562237"/>
    <lineage>
        <taxon>Eukaryota</taxon>
        <taxon>Sar</taxon>
        <taxon>Alveolata</taxon>
        <taxon>Dinophyceae</taxon>
        <taxon>Suessiales</taxon>
        <taxon>Symbiodiniaceae</taxon>
        <taxon>Cladocopium</taxon>
    </lineage>
</organism>